<proteinExistence type="predicted"/>
<feature type="transmembrane region" description="Helical" evidence="6">
    <location>
        <begin position="114"/>
        <end position="135"/>
    </location>
</feature>
<comment type="subcellular location">
    <subcellularLocation>
        <location evidence="1">Cell membrane</location>
        <topology evidence="1">Multi-pass membrane protein</topology>
    </subcellularLocation>
</comment>
<keyword evidence="3 6" id="KW-0812">Transmembrane</keyword>
<feature type="transmembrane region" description="Helical" evidence="6">
    <location>
        <begin position="21"/>
        <end position="41"/>
    </location>
</feature>
<evidence type="ECO:0000256" key="2">
    <source>
        <dbReference type="ARBA" id="ARBA00022475"/>
    </source>
</evidence>
<reference evidence="7 8" key="1">
    <citation type="submission" date="2019-10" db="EMBL/GenBank/DDBJ databases">
        <authorList>
            <person name="Karimi E."/>
        </authorList>
    </citation>
    <scope>NUCLEOTIDE SEQUENCE [LARGE SCALE GENOMIC DNA]</scope>
    <source>
        <strain evidence="7">Maribacter sp. 151</strain>
    </source>
</reference>
<dbReference type="Pfam" id="PF01943">
    <property type="entry name" value="Polysacc_synt"/>
    <property type="match status" value="1"/>
</dbReference>
<evidence type="ECO:0000256" key="3">
    <source>
        <dbReference type="ARBA" id="ARBA00022692"/>
    </source>
</evidence>
<gene>
    <name evidence="7" type="ORF">MARI151_20767</name>
</gene>
<keyword evidence="4 6" id="KW-1133">Transmembrane helix</keyword>
<evidence type="ECO:0000256" key="4">
    <source>
        <dbReference type="ARBA" id="ARBA00022989"/>
    </source>
</evidence>
<feature type="transmembrane region" description="Helical" evidence="6">
    <location>
        <begin position="413"/>
        <end position="429"/>
    </location>
</feature>
<dbReference type="AlphaFoldDB" id="A0A653R6K5"/>
<feature type="transmembrane region" description="Helical" evidence="6">
    <location>
        <begin position="382"/>
        <end position="401"/>
    </location>
</feature>
<name>A0A653R6K5_9FLAO</name>
<keyword evidence="2" id="KW-1003">Cell membrane</keyword>
<dbReference type="EMBL" id="CABWLR010000002">
    <property type="protein sequence ID" value="VXB50192.1"/>
    <property type="molecule type" value="Genomic_DNA"/>
</dbReference>
<dbReference type="GO" id="GO:0005886">
    <property type="term" value="C:plasma membrane"/>
    <property type="evidence" value="ECO:0007669"/>
    <property type="project" value="UniProtKB-SubCell"/>
</dbReference>
<feature type="transmembrane region" description="Helical" evidence="6">
    <location>
        <begin position="235"/>
        <end position="259"/>
    </location>
</feature>
<evidence type="ECO:0000256" key="5">
    <source>
        <dbReference type="ARBA" id="ARBA00023136"/>
    </source>
</evidence>
<feature type="transmembrane region" description="Helical" evidence="6">
    <location>
        <begin position="324"/>
        <end position="348"/>
    </location>
</feature>
<feature type="transmembrane region" description="Helical" evidence="6">
    <location>
        <begin position="88"/>
        <end position="108"/>
    </location>
</feature>
<feature type="transmembrane region" description="Helical" evidence="6">
    <location>
        <begin position="212"/>
        <end position="229"/>
    </location>
</feature>
<feature type="transmembrane region" description="Helical" evidence="6">
    <location>
        <begin position="360"/>
        <end position="376"/>
    </location>
</feature>
<feature type="transmembrane region" description="Helical" evidence="6">
    <location>
        <begin position="174"/>
        <end position="192"/>
    </location>
</feature>
<protein>
    <submittedName>
        <fullName evidence="7">Uncharacterized protein</fullName>
    </submittedName>
</protein>
<dbReference type="PANTHER" id="PTHR30250:SF11">
    <property type="entry name" value="O-ANTIGEN TRANSPORTER-RELATED"/>
    <property type="match status" value="1"/>
</dbReference>
<evidence type="ECO:0000256" key="6">
    <source>
        <dbReference type="SAM" id="Phobius"/>
    </source>
</evidence>
<feature type="transmembrane region" description="Helical" evidence="6">
    <location>
        <begin position="53"/>
        <end position="76"/>
    </location>
</feature>
<evidence type="ECO:0000313" key="8">
    <source>
        <dbReference type="Proteomes" id="UP000430202"/>
    </source>
</evidence>
<keyword evidence="5 6" id="KW-0472">Membrane</keyword>
<dbReference type="RefSeq" id="WP_159302609.1">
    <property type="nucleotide sequence ID" value="NZ_LR733271.1"/>
</dbReference>
<feature type="transmembrane region" description="Helical" evidence="6">
    <location>
        <begin position="147"/>
        <end position="168"/>
    </location>
</feature>
<evidence type="ECO:0000256" key="1">
    <source>
        <dbReference type="ARBA" id="ARBA00004651"/>
    </source>
</evidence>
<organism evidence="7 8">
    <name type="scientific">Maribacter litoralis</name>
    <dbReference type="NCBI Taxonomy" id="2059726"/>
    <lineage>
        <taxon>Bacteria</taxon>
        <taxon>Pseudomonadati</taxon>
        <taxon>Bacteroidota</taxon>
        <taxon>Flavobacteriia</taxon>
        <taxon>Flavobacteriales</taxon>
        <taxon>Flavobacteriaceae</taxon>
        <taxon>Maribacter</taxon>
    </lineage>
</organism>
<evidence type="ECO:0000313" key="7">
    <source>
        <dbReference type="EMBL" id="VXB50192.1"/>
    </source>
</evidence>
<dbReference type="PANTHER" id="PTHR30250">
    <property type="entry name" value="PST FAMILY PREDICTED COLANIC ACID TRANSPORTER"/>
    <property type="match status" value="1"/>
</dbReference>
<keyword evidence="8" id="KW-1185">Reference proteome</keyword>
<dbReference type="InterPro" id="IPR002797">
    <property type="entry name" value="Polysacc_synth"/>
</dbReference>
<feature type="transmembrane region" description="Helical" evidence="6">
    <location>
        <begin position="293"/>
        <end position="312"/>
    </location>
</feature>
<accession>A0A653R6K5</accession>
<dbReference type="InterPro" id="IPR050833">
    <property type="entry name" value="Poly_Biosynth_Transport"/>
</dbReference>
<dbReference type="Proteomes" id="UP000430202">
    <property type="component" value="Unassembled WGS sequence"/>
</dbReference>
<sequence length="470" mass="53877">MTKEKTEVKPKSLAKGSIIYGIGNIGTLVINFFLVPLYTFYLTNEELGYFDLVASSLILFAPIFFGHVELAVIRWTLSSKDKENLTKVVTNCLIIFIIGLLIFSIVYFSIDFFFALKLAPYVFLYFISNFFYIIAKQVVRSVYSSSHYVFTELTYILIVLFCTIFLVQNHGLKAIFIAYGFASLAFLVYLLFLKIYKYISLALLNFNTSKELLTYSFPLVLNAISLWLNNQSSKYVIATFLTLSANGIYAIAFKIAYVIQIFNRIFYYSFQDKLYAVFGKEGFQEYFANTIKTYSVILFSLWYMMIGVQQLALPLVIDNKFLGALNYIPILGLGIVFMSLSSVLGIIYQCVKKNINAFKTSLLSGLIIVLLGFLVIPRYDLLGASIVFTLGNFIWLLYRFIDIQQFVKVKIPYQRFLFYIVIGLLIWSISIFGTLLSFISSFVVALMISLLLNKDIFLKYSSIILSKFKR</sequence>